<evidence type="ECO:0000256" key="3">
    <source>
        <dbReference type="ARBA" id="ARBA00022473"/>
    </source>
</evidence>
<keyword evidence="5" id="KW-0732">Signal</keyword>
<evidence type="ECO:0000256" key="2">
    <source>
        <dbReference type="ARBA" id="ARBA00008127"/>
    </source>
</evidence>
<evidence type="ECO:0000313" key="10">
    <source>
        <dbReference type="Proteomes" id="UP001159364"/>
    </source>
</evidence>
<name>A0AAV8SVA0_9ROSI</name>
<keyword evidence="6" id="KW-1015">Disulfide bond</keyword>
<organism evidence="9 10">
    <name type="scientific">Erythroxylum novogranatense</name>
    <dbReference type="NCBI Taxonomy" id="1862640"/>
    <lineage>
        <taxon>Eukaryota</taxon>
        <taxon>Viridiplantae</taxon>
        <taxon>Streptophyta</taxon>
        <taxon>Embryophyta</taxon>
        <taxon>Tracheophyta</taxon>
        <taxon>Spermatophyta</taxon>
        <taxon>Magnoliopsida</taxon>
        <taxon>eudicotyledons</taxon>
        <taxon>Gunneridae</taxon>
        <taxon>Pentapetalae</taxon>
        <taxon>rosids</taxon>
        <taxon>fabids</taxon>
        <taxon>Malpighiales</taxon>
        <taxon>Erythroxylaceae</taxon>
        <taxon>Erythroxylum</taxon>
    </lineage>
</organism>
<evidence type="ECO:0000256" key="4">
    <source>
        <dbReference type="ARBA" id="ARBA00022525"/>
    </source>
</evidence>
<keyword evidence="8" id="KW-1133">Transmembrane helix</keyword>
<comment type="function">
    <text evidence="7">Controls stomatal patterning.</text>
</comment>
<sequence length="111" mass="12312">MAPSRNLPICLKVAIFVAFIVPLITISHPKSVHGSLSSSNRILQQRKRTVLGSRPPNCVNKCMNCQPCLATLVVTSRHKKGFSLEGSGHGDDDSYYLLLWKCRCGNKLYQP</sequence>
<dbReference type="AlphaFoldDB" id="A0AAV8SVA0"/>
<dbReference type="GO" id="GO:0005576">
    <property type="term" value="C:extracellular region"/>
    <property type="evidence" value="ECO:0007669"/>
    <property type="project" value="UniProtKB-SubCell"/>
</dbReference>
<keyword evidence="8" id="KW-0812">Transmembrane</keyword>
<dbReference type="GO" id="GO:0010052">
    <property type="term" value="P:guard cell differentiation"/>
    <property type="evidence" value="ECO:0007669"/>
    <property type="project" value="UniProtKB-UniRule"/>
</dbReference>
<evidence type="ECO:0000256" key="6">
    <source>
        <dbReference type="ARBA" id="ARBA00023157"/>
    </source>
</evidence>
<evidence type="ECO:0000256" key="8">
    <source>
        <dbReference type="SAM" id="Phobius"/>
    </source>
</evidence>
<keyword evidence="4 7" id="KW-0964">Secreted</keyword>
<comment type="subcellular location">
    <subcellularLocation>
        <location evidence="1 7">Secreted</location>
    </subcellularLocation>
</comment>
<reference evidence="9 10" key="1">
    <citation type="submission" date="2021-09" db="EMBL/GenBank/DDBJ databases">
        <title>Genomic insights and catalytic innovation underlie evolution of tropane alkaloids biosynthesis.</title>
        <authorList>
            <person name="Wang Y.-J."/>
            <person name="Tian T."/>
            <person name="Huang J.-P."/>
            <person name="Huang S.-X."/>
        </authorList>
    </citation>
    <scope>NUCLEOTIDE SEQUENCE [LARGE SCALE GENOMIC DNA]</scope>
    <source>
        <strain evidence="9">KIB-2018</strain>
        <tissue evidence="9">Leaf</tissue>
    </source>
</reference>
<keyword evidence="3 7" id="KW-0217">Developmental protein</keyword>
<dbReference type="Pfam" id="PF17181">
    <property type="entry name" value="EPF"/>
    <property type="match status" value="1"/>
</dbReference>
<accession>A0AAV8SVA0</accession>
<evidence type="ECO:0000256" key="5">
    <source>
        <dbReference type="ARBA" id="ARBA00022729"/>
    </source>
</evidence>
<dbReference type="PANTHER" id="PTHR33109">
    <property type="entry name" value="EPIDERMAL PATTERNING FACTOR-LIKE PROTEIN 4"/>
    <property type="match status" value="1"/>
</dbReference>
<dbReference type="EMBL" id="JAIWQS010000009">
    <property type="protein sequence ID" value="KAJ8755960.1"/>
    <property type="molecule type" value="Genomic_DNA"/>
</dbReference>
<evidence type="ECO:0000256" key="1">
    <source>
        <dbReference type="ARBA" id="ARBA00004613"/>
    </source>
</evidence>
<comment type="similarity">
    <text evidence="2 7">Belongs to the plant cysteine rich small secretory peptide family. Epidermal patterning factor subfamily.</text>
</comment>
<protein>
    <recommendedName>
        <fullName evidence="7">Epidermal patterning factor-like protein</fullName>
    </recommendedName>
</protein>
<comment type="caution">
    <text evidence="9">The sequence shown here is derived from an EMBL/GenBank/DDBJ whole genome shotgun (WGS) entry which is preliminary data.</text>
</comment>
<gene>
    <name evidence="9" type="ORF">K2173_024505</name>
</gene>
<evidence type="ECO:0000256" key="7">
    <source>
        <dbReference type="RuleBase" id="RU367102"/>
    </source>
</evidence>
<keyword evidence="10" id="KW-1185">Reference proteome</keyword>
<dbReference type="InterPro" id="IPR039455">
    <property type="entry name" value="EPFL"/>
</dbReference>
<feature type="transmembrane region" description="Helical" evidence="8">
    <location>
        <begin position="6"/>
        <end position="26"/>
    </location>
</feature>
<dbReference type="PANTHER" id="PTHR33109:SF60">
    <property type="entry name" value="EPIDERMAL PATTERNING FACTOR-LIKE PROTEIN 8"/>
    <property type="match status" value="1"/>
</dbReference>
<evidence type="ECO:0000313" key="9">
    <source>
        <dbReference type="EMBL" id="KAJ8755960.1"/>
    </source>
</evidence>
<dbReference type="Proteomes" id="UP001159364">
    <property type="component" value="Linkage Group LG09"/>
</dbReference>
<keyword evidence="8" id="KW-0472">Membrane</keyword>
<proteinExistence type="inferred from homology"/>